<protein>
    <submittedName>
        <fullName evidence="3">Uncharacterized protein</fullName>
    </submittedName>
</protein>
<keyword evidence="2" id="KW-0472">Membrane</keyword>
<keyword evidence="4" id="KW-1185">Reference proteome</keyword>
<feature type="compositionally biased region" description="Basic and acidic residues" evidence="1">
    <location>
        <begin position="18"/>
        <end position="31"/>
    </location>
</feature>
<feature type="region of interest" description="Disordered" evidence="1">
    <location>
        <begin position="1"/>
        <end position="33"/>
    </location>
</feature>
<proteinExistence type="predicted"/>
<evidence type="ECO:0000256" key="2">
    <source>
        <dbReference type="SAM" id="Phobius"/>
    </source>
</evidence>
<organism evidence="3 4">
    <name type="scientific">Caballeronia calidae</name>
    <dbReference type="NCBI Taxonomy" id="1777139"/>
    <lineage>
        <taxon>Bacteria</taxon>
        <taxon>Pseudomonadati</taxon>
        <taxon>Pseudomonadota</taxon>
        <taxon>Betaproteobacteria</taxon>
        <taxon>Burkholderiales</taxon>
        <taxon>Burkholderiaceae</taxon>
        <taxon>Caballeronia</taxon>
    </lineage>
</organism>
<gene>
    <name evidence="3" type="ORF">AWB78_01027</name>
</gene>
<feature type="region of interest" description="Disordered" evidence="1">
    <location>
        <begin position="65"/>
        <end position="89"/>
    </location>
</feature>
<comment type="caution">
    <text evidence="3">The sequence shown here is derived from an EMBL/GenBank/DDBJ whole genome shotgun (WGS) entry which is preliminary data.</text>
</comment>
<keyword evidence="2" id="KW-0812">Transmembrane</keyword>
<name>A0A157ZWB4_9BURK</name>
<evidence type="ECO:0000313" key="3">
    <source>
        <dbReference type="EMBL" id="SAK49828.1"/>
    </source>
</evidence>
<dbReference type="AlphaFoldDB" id="A0A157ZWB4"/>
<accession>A0A157ZWB4</accession>
<evidence type="ECO:0000256" key="1">
    <source>
        <dbReference type="SAM" id="MobiDB-lite"/>
    </source>
</evidence>
<sequence>MAFLSSKQRRITLPLMTQDRHDPRRPDDNRKKNPTRAVSVFIVVVVLLVIGTVLFNAIREKREFDQENARPSAASDVRPAVPALGGASQ</sequence>
<reference evidence="3" key="1">
    <citation type="submission" date="2016-01" db="EMBL/GenBank/DDBJ databases">
        <authorList>
            <person name="Peeters C."/>
        </authorList>
    </citation>
    <scope>NUCLEOTIDE SEQUENCE</scope>
    <source>
        <strain evidence="3">LMG 29321</strain>
    </source>
</reference>
<dbReference type="EMBL" id="FCOX02000003">
    <property type="protein sequence ID" value="SAK49828.1"/>
    <property type="molecule type" value="Genomic_DNA"/>
</dbReference>
<feature type="transmembrane region" description="Helical" evidence="2">
    <location>
        <begin position="37"/>
        <end position="58"/>
    </location>
</feature>
<dbReference type="Proteomes" id="UP000071859">
    <property type="component" value="Unassembled WGS sequence"/>
</dbReference>
<evidence type="ECO:0000313" key="4">
    <source>
        <dbReference type="Proteomes" id="UP000071859"/>
    </source>
</evidence>
<keyword evidence="2" id="KW-1133">Transmembrane helix</keyword>